<organism evidence="5 6">
    <name type="scientific">Nocardia aurea</name>
    <dbReference type="NCBI Taxonomy" id="2144174"/>
    <lineage>
        <taxon>Bacteria</taxon>
        <taxon>Bacillati</taxon>
        <taxon>Actinomycetota</taxon>
        <taxon>Actinomycetes</taxon>
        <taxon>Mycobacteriales</taxon>
        <taxon>Nocardiaceae</taxon>
        <taxon>Nocardia</taxon>
    </lineage>
</organism>
<dbReference type="InterPro" id="IPR051448">
    <property type="entry name" value="CdaR-like_regulators"/>
</dbReference>
<evidence type="ECO:0000313" key="6">
    <source>
        <dbReference type="Proteomes" id="UP001551695"/>
    </source>
</evidence>
<dbReference type="Gene3D" id="1.10.10.2840">
    <property type="entry name" value="PucR C-terminal helix-turn-helix domain"/>
    <property type="match status" value="1"/>
</dbReference>
<dbReference type="InterPro" id="IPR042070">
    <property type="entry name" value="PucR_C-HTH_sf"/>
</dbReference>
<name>A0ABV3FXS0_9NOCA</name>
<feature type="domain" description="PucR C-terminal helix-turn-helix" evidence="2">
    <location>
        <begin position="347"/>
        <end position="402"/>
    </location>
</feature>
<dbReference type="Pfam" id="PF13556">
    <property type="entry name" value="HTH_30"/>
    <property type="match status" value="1"/>
</dbReference>
<evidence type="ECO:0000259" key="4">
    <source>
        <dbReference type="Pfam" id="PF17853"/>
    </source>
</evidence>
<evidence type="ECO:0000313" key="5">
    <source>
        <dbReference type="EMBL" id="MEV0710234.1"/>
    </source>
</evidence>
<dbReference type="PANTHER" id="PTHR33744">
    <property type="entry name" value="CARBOHYDRATE DIACID REGULATOR"/>
    <property type="match status" value="1"/>
</dbReference>
<dbReference type="Proteomes" id="UP001551695">
    <property type="component" value="Unassembled WGS sequence"/>
</dbReference>
<reference evidence="5 6" key="1">
    <citation type="submission" date="2024-06" db="EMBL/GenBank/DDBJ databases">
        <title>The Natural Products Discovery Center: Release of the First 8490 Sequenced Strains for Exploring Actinobacteria Biosynthetic Diversity.</title>
        <authorList>
            <person name="Kalkreuter E."/>
            <person name="Kautsar S.A."/>
            <person name="Yang D."/>
            <person name="Bader C.D."/>
            <person name="Teijaro C.N."/>
            <person name="Fluegel L."/>
            <person name="Davis C.M."/>
            <person name="Simpson J.R."/>
            <person name="Lauterbach L."/>
            <person name="Steele A.D."/>
            <person name="Gui C."/>
            <person name="Meng S."/>
            <person name="Li G."/>
            <person name="Viehrig K."/>
            <person name="Ye F."/>
            <person name="Su P."/>
            <person name="Kiefer A.F."/>
            <person name="Nichols A."/>
            <person name="Cepeda A.J."/>
            <person name="Yan W."/>
            <person name="Fan B."/>
            <person name="Jiang Y."/>
            <person name="Adhikari A."/>
            <person name="Zheng C.-J."/>
            <person name="Schuster L."/>
            <person name="Cowan T.M."/>
            <person name="Smanski M.J."/>
            <person name="Chevrette M.G."/>
            <person name="De Carvalho L.P.S."/>
            <person name="Shen B."/>
        </authorList>
    </citation>
    <scope>NUCLEOTIDE SEQUENCE [LARGE SCALE GENOMIC DNA]</scope>
    <source>
        <strain evidence="5 6">NPDC050403</strain>
    </source>
</reference>
<dbReference type="InterPro" id="IPR025736">
    <property type="entry name" value="PucR_C-HTH_dom"/>
</dbReference>
<feature type="domain" description="CdaR GGDEF-like" evidence="4">
    <location>
        <begin position="188"/>
        <end position="295"/>
    </location>
</feature>
<dbReference type="EMBL" id="JBFAKC010000010">
    <property type="protein sequence ID" value="MEV0710234.1"/>
    <property type="molecule type" value="Genomic_DNA"/>
</dbReference>
<proteinExistence type="inferred from homology"/>
<protein>
    <submittedName>
        <fullName evidence="5">Helix-turn-helix domain-containing protein</fullName>
    </submittedName>
</protein>
<evidence type="ECO:0000259" key="2">
    <source>
        <dbReference type="Pfam" id="PF13556"/>
    </source>
</evidence>
<dbReference type="PANTHER" id="PTHR33744:SF1">
    <property type="entry name" value="DNA-BINDING TRANSCRIPTIONAL ACTIVATOR ADER"/>
    <property type="match status" value="1"/>
</dbReference>
<sequence>MVSVDRTIVQSWLADFAERMRGQDETERVLLSVDRAMVEEFPQFFGDAELHGEVRTSARAHWLGLMSTIGRTTLDIRPPLEAVDGARTVAKRGYELNVLLKTYRVGQRGLWRHVNVLLAEQIRDPELRGAVLVTFWERCSRWLDNCLDSLILSYFEERERRAAGIEARRTATVQALLRGEATDEDLVSHRLGHNIDEFQTALSLWAERSYPASTATRVLARLATDTAAALGAPAPLTLISGSHGLWAWIATEQPCEVGAVPAPPVPGTHLAVGTPWPGPEGFRRSHREALAAQRIATSHATVAALTTYRDVDLVSMLTGDGSIDGARVLIEREIGAIAGRSDNASRLRDTVREYLANGGNVAVTAEQLGVHTNTVRYRIQQAEHRLGHSLEARRLHVELALRCLAAYGDQLLPPSI</sequence>
<accession>A0ABV3FXS0</accession>
<evidence type="ECO:0000256" key="1">
    <source>
        <dbReference type="ARBA" id="ARBA00006754"/>
    </source>
</evidence>
<comment type="caution">
    <text evidence="5">The sequence shown here is derived from an EMBL/GenBank/DDBJ whole genome shotgun (WGS) entry which is preliminary data.</text>
</comment>
<dbReference type="Pfam" id="PF17853">
    <property type="entry name" value="GGDEF_2"/>
    <property type="match status" value="1"/>
</dbReference>
<gene>
    <name evidence="5" type="ORF">AB0I48_21945</name>
</gene>
<dbReference type="RefSeq" id="WP_357786024.1">
    <property type="nucleotide sequence ID" value="NZ_JBFAKC010000010.1"/>
</dbReference>
<comment type="similarity">
    <text evidence="1">Belongs to the CdaR family.</text>
</comment>
<feature type="domain" description="RsbT co-antagonist protein RsbRD N-terminal" evidence="3">
    <location>
        <begin position="34"/>
        <end position="169"/>
    </location>
</feature>
<keyword evidence="6" id="KW-1185">Reference proteome</keyword>
<evidence type="ECO:0000259" key="3">
    <source>
        <dbReference type="Pfam" id="PF14361"/>
    </source>
</evidence>
<dbReference type="InterPro" id="IPR025751">
    <property type="entry name" value="RsbRD_N_dom"/>
</dbReference>
<dbReference type="InterPro" id="IPR041522">
    <property type="entry name" value="CdaR_GGDEF"/>
</dbReference>
<dbReference type="Pfam" id="PF14361">
    <property type="entry name" value="RsbRD_N"/>
    <property type="match status" value="1"/>
</dbReference>